<feature type="binding site" evidence="1">
    <location>
        <position position="97"/>
    </location>
    <ligand>
        <name>Zn(2+)</name>
        <dbReference type="ChEBI" id="CHEBI:29105"/>
    </ligand>
</feature>
<sequence length="135" mass="14653">MAGRILLRVCTAVRMRSDVVARPLHRAMATGKGRRPSTLSGKARGSDARERQGPRAGKGLLLYTQDPYSMLKPKEYAGTKGEPHIVPCIGTRRLVACLCEEDNTTVVWFTPPACCAEATPLLSWLCASGRCPVGR</sequence>
<dbReference type="GO" id="GO:0045277">
    <property type="term" value="C:respiratory chain complex IV"/>
    <property type="evidence" value="ECO:0007669"/>
    <property type="project" value="InterPro"/>
</dbReference>
<dbReference type="SUPFAM" id="SSF57802">
    <property type="entry name" value="Rubredoxin-like"/>
    <property type="match status" value="1"/>
</dbReference>
<evidence type="ECO:0000313" key="4">
    <source>
        <dbReference type="Proteomes" id="UP000007635"/>
    </source>
</evidence>
<keyword evidence="1" id="KW-0479">Metal-binding</keyword>
<evidence type="ECO:0000256" key="1">
    <source>
        <dbReference type="PIRSR" id="PIRSR602124-1"/>
    </source>
</evidence>
<feature type="region of interest" description="Disordered" evidence="2">
    <location>
        <begin position="25"/>
        <end position="56"/>
    </location>
</feature>
<proteinExistence type="predicted"/>
<dbReference type="PANTHER" id="PTHR10122">
    <property type="entry name" value="CYTOCHROME C OXIDASE SUBUNIT 5B, MITOCHONDRIAL"/>
    <property type="match status" value="1"/>
</dbReference>
<keyword evidence="1" id="KW-0862">Zinc</keyword>
<feature type="binding site" evidence="1">
    <location>
        <position position="99"/>
    </location>
    <ligand>
        <name>Zn(2+)</name>
        <dbReference type="ChEBI" id="CHEBI:29105"/>
    </ligand>
</feature>
<dbReference type="PANTHER" id="PTHR10122:SF11">
    <property type="entry name" value="CYTOCHROME C OXIDASE SUBUNIT 5B2"/>
    <property type="match status" value="1"/>
</dbReference>
<dbReference type="GO" id="GO:0006123">
    <property type="term" value="P:mitochondrial electron transport, cytochrome c to oxygen"/>
    <property type="evidence" value="ECO:0007669"/>
    <property type="project" value="InterPro"/>
</dbReference>
<reference evidence="3" key="2">
    <citation type="submission" date="2025-08" db="UniProtKB">
        <authorList>
            <consortium name="Ensembl"/>
        </authorList>
    </citation>
    <scope>IDENTIFICATION</scope>
</reference>
<dbReference type="InterPro" id="IPR002124">
    <property type="entry name" value="Cyt_c_oxidase_su5b"/>
</dbReference>
<reference evidence="3" key="3">
    <citation type="submission" date="2025-09" db="UniProtKB">
        <authorList>
            <consortium name="Ensembl"/>
        </authorList>
    </citation>
    <scope>IDENTIFICATION</scope>
</reference>
<dbReference type="GO" id="GO:0005740">
    <property type="term" value="C:mitochondrial envelope"/>
    <property type="evidence" value="ECO:0007669"/>
    <property type="project" value="InterPro"/>
</dbReference>
<protein>
    <submittedName>
        <fullName evidence="3">Uncharacterized protein</fullName>
    </submittedName>
</protein>
<feature type="compositionally biased region" description="Basic and acidic residues" evidence="2">
    <location>
        <begin position="44"/>
        <end position="53"/>
    </location>
</feature>
<dbReference type="Gene3D" id="2.60.11.10">
    <property type="entry name" value="Cytochrome c oxidase, subunit Vb"/>
    <property type="match status" value="1"/>
</dbReference>
<evidence type="ECO:0000256" key="2">
    <source>
        <dbReference type="SAM" id="MobiDB-lite"/>
    </source>
</evidence>
<organism evidence="3 4">
    <name type="scientific">Gasterosteus aculeatus aculeatus</name>
    <name type="common">three-spined stickleback</name>
    <dbReference type="NCBI Taxonomy" id="481459"/>
    <lineage>
        <taxon>Eukaryota</taxon>
        <taxon>Metazoa</taxon>
        <taxon>Chordata</taxon>
        <taxon>Craniata</taxon>
        <taxon>Vertebrata</taxon>
        <taxon>Euteleostomi</taxon>
        <taxon>Actinopterygii</taxon>
        <taxon>Neopterygii</taxon>
        <taxon>Teleostei</taxon>
        <taxon>Neoteleostei</taxon>
        <taxon>Acanthomorphata</taxon>
        <taxon>Eupercaria</taxon>
        <taxon>Perciformes</taxon>
        <taxon>Cottioidei</taxon>
        <taxon>Gasterosteales</taxon>
        <taxon>Gasterosteidae</taxon>
        <taxon>Gasterosteus</taxon>
    </lineage>
</organism>
<dbReference type="GO" id="GO:0046872">
    <property type="term" value="F:metal ion binding"/>
    <property type="evidence" value="ECO:0007669"/>
    <property type="project" value="UniProtKB-KW"/>
</dbReference>
<dbReference type="InterPro" id="IPR036972">
    <property type="entry name" value="Cyt_c_oxidase_su5b_sf"/>
</dbReference>
<dbReference type="Ensembl" id="ENSGACT00000036978.1">
    <property type="protein sequence ID" value="ENSGACP00000031957.1"/>
    <property type="gene ID" value="ENSGACG00000026629.1"/>
</dbReference>
<evidence type="ECO:0000313" key="3">
    <source>
        <dbReference type="Ensembl" id="ENSGACP00000031957.1"/>
    </source>
</evidence>
<reference evidence="3 4" key="1">
    <citation type="journal article" date="2021" name="G3 (Bethesda)">
        <title>Improved contiguity of the threespine stickleback genome using long-read sequencing.</title>
        <authorList>
            <person name="Nath S."/>
            <person name="Shaw D.E."/>
            <person name="White M.A."/>
        </authorList>
    </citation>
    <scope>NUCLEOTIDE SEQUENCE [LARGE SCALE GENOMIC DNA]</scope>
    <source>
        <strain evidence="3 4">Lake Benthic</strain>
    </source>
</reference>
<name>A0AAQ4NZU1_GASAC</name>
<accession>A0AAQ4NZU1</accession>
<dbReference type="AlphaFoldDB" id="A0AAQ4NZU1"/>
<dbReference type="Proteomes" id="UP000007635">
    <property type="component" value="Chromosome VI"/>
</dbReference>
<keyword evidence="4" id="KW-1185">Reference proteome</keyword>